<keyword evidence="5 6" id="KW-0472">Membrane</keyword>
<dbReference type="WBParaSite" id="TCLT_0000067001-mRNA-1">
    <property type="protein sequence ID" value="TCLT_0000067001-mRNA-1"/>
    <property type="gene ID" value="TCLT_0000067001"/>
</dbReference>
<dbReference type="AlphaFoldDB" id="A0A0N5CKR1"/>
<dbReference type="PANTHER" id="PTHR31394:SF1">
    <property type="entry name" value="TRANSMEMBRANE PROTEIN 199"/>
    <property type="match status" value="1"/>
</dbReference>
<dbReference type="Pfam" id="PF11712">
    <property type="entry name" value="Vma12"/>
    <property type="match status" value="1"/>
</dbReference>
<evidence type="ECO:0000256" key="4">
    <source>
        <dbReference type="ARBA" id="ARBA00022989"/>
    </source>
</evidence>
<feature type="transmembrane region" description="Helical" evidence="6">
    <location>
        <begin position="110"/>
        <end position="134"/>
    </location>
</feature>
<keyword evidence="2 6" id="KW-0812">Transmembrane</keyword>
<evidence type="ECO:0000313" key="7">
    <source>
        <dbReference type="EMBL" id="VDM95729.1"/>
    </source>
</evidence>
<evidence type="ECO:0000313" key="8">
    <source>
        <dbReference type="Proteomes" id="UP000276776"/>
    </source>
</evidence>
<keyword evidence="4 6" id="KW-1133">Transmembrane helix</keyword>
<dbReference type="GO" id="GO:0005789">
    <property type="term" value="C:endoplasmic reticulum membrane"/>
    <property type="evidence" value="ECO:0007669"/>
    <property type="project" value="UniProtKB-SubCell"/>
</dbReference>
<dbReference type="EMBL" id="UYYF01000055">
    <property type="protein sequence ID" value="VDM95729.1"/>
    <property type="molecule type" value="Genomic_DNA"/>
</dbReference>
<dbReference type="Proteomes" id="UP000276776">
    <property type="component" value="Unassembled WGS sequence"/>
</dbReference>
<gene>
    <name evidence="7" type="ORF">TCLT_LOCUS671</name>
</gene>
<evidence type="ECO:0000256" key="5">
    <source>
        <dbReference type="ARBA" id="ARBA00023136"/>
    </source>
</evidence>
<dbReference type="GO" id="GO:0070072">
    <property type="term" value="P:vacuolar proton-transporting V-type ATPase complex assembly"/>
    <property type="evidence" value="ECO:0007669"/>
    <property type="project" value="InterPro"/>
</dbReference>
<reference evidence="7 8" key="2">
    <citation type="submission" date="2018-11" db="EMBL/GenBank/DDBJ databases">
        <authorList>
            <consortium name="Pathogen Informatics"/>
        </authorList>
    </citation>
    <scope>NUCLEOTIDE SEQUENCE [LARGE SCALE GENOMIC DNA]</scope>
</reference>
<dbReference type="OrthoDB" id="19981at2759"/>
<dbReference type="STRING" id="103827.A0A0N5CKR1"/>
<keyword evidence="8" id="KW-1185">Reference proteome</keyword>
<reference evidence="9" key="1">
    <citation type="submission" date="2017-02" db="UniProtKB">
        <authorList>
            <consortium name="WormBaseParasite"/>
        </authorList>
    </citation>
    <scope>IDENTIFICATION</scope>
</reference>
<evidence type="ECO:0000256" key="3">
    <source>
        <dbReference type="ARBA" id="ARBA00022824"/>
    </source>
</evidence>
<proteinExistence type="predicted"/>
<protein>
    <submittedName>
        <fullName evidence="9">Transmembrane protein 199</fullName>
    </submittedName>
</protein>
<evidence type="ECO:0000256" key="2">
    <source>
        <dbReference type="ARBA" id="ARBA00022692"/>
    </source>
</evidence>
<evidence type="ECO:0000256" key="1">
    <source>
        <dbReference type="ARBA" id="ARBA00004477"/>
    </source>
</evidence>
<organism evidence="9">
    <name type="scientific">Thelazia callipaeda</name>
    <name type="common">Oriental eyeworm</name>
    <name type="synonym">Parasitic nematode</name>
    <dbReference type="NCBI Taxonomy" id="103827"/>
    <lineage>
        <taxon>Eukaryota</taxon>
        <taxon>Metazoa</taxon>
        <taxon>Ecdysozoa</taxon>
        <taxon>Nematoda</taxon>
        <taxon>Chromadorea</taxon>
        <taxon>Rhabditida</taxon>
        <taxon>Spirurina</taxon>
        <taxon>Spiruromorpha</taxon>
        <taxon>Thelazioidea</taxon>
        <taxon>Thelaziidae</taxon>
        <taxon>Thelazia</taxon>
    </lineage>
</organism>
<accession>A0A0N5CKR1</accession>
<name>A0A0N5CKR1_THECL</name>
<dbReference type="OMA" id="VFFCDLY"/>
<sequence>MDHLFVIIYLVLQNGETIFCYDEMVSVLEPLSEKFPIYRFINTVTPYVPQVEKKIDPKYESRLKRLKQEQENREYLLMTRSVDPNQIYDRENVWQGFGEELKAVNRQLMIIVNTLLTVAGGFSFGYFGIGYAYPGLNLDITYRMVLGLVIAAAVFFADLYFIVRGMDNLGEKPIKVSEFANTQIFNKKKSVYEIVWY</sequence>
<evidence type="ECO:0000256" key="6">
    <source>
        <dbReference type="SAM" id="Phobius"/>
    </source>
</evidence>
<keyword evidence="3" id="KW-0256">Endoplasmic reticulum</keyword>
<feature type="transmembrane region" description="Helical" evidence="6">
    <location>
        <begin position="140"/>
        <end position="163"/>
    </location>
</feature>
<dbReference type="InterPro" id="IPR021013">
    <property type="entry name" value="ATPase_Vma12"/>
</dbReference>
<evidence type="ECO:0000313" key="9">
    <source>
        <dbReference type="WBParaSite" id="TCLT_0000067001-mRNA-1"/>
    </source>
</evidence>
<comment type="subcellular location">
    <subcellularLocation>
        <location evidence="1">Endoplasmic reticulum membrane</location>
        <topology evidence="1">Multi-pass membrane protein</topology>
    </subcellularLocation>
</comment>
<dbReference type="PANTHER" id="PTHR31394">
    <property type="entry name" value="TRANSMEMBRANE PROTEIN 199"/>
    <property type="match status" value="1"/>
</dbReference>